<evidence type="ECO:0000256" key="1">
    <source>
        <dbReference type="ARBA" id="ARBA00000085"/>
    </source>
</evidence>
<keyword evidence="3" id="KW-0808">Transferase</keyword>
<evidence type="ECO:0000313" key="8">
    <source>
        <dbReference type="Proteomes" id="UP000565089"/>
    </source>
</evidence>
<dbReference type="GO" id="GO:0004673">
    <property type="term" value="F:protein histidine kinase activity"/>
    <property type="evidence" value="ECO:0007669"/>
    <property type="project" value="UniProtKB-EC"/>
</dbReference>
<evidence type="ECO:0000256" key="6">
    <source>
        <dbReference type="SAM" id="MobiDB-lite"/>
    </source>
</evidence>
<keyword evidence="4" id="KW-0418">Kinase</keyword>
<dbReference type="GO" id="GO:0000160">
    <property type="term" value="P:phosphorelay signal transduction system"/>
    <property type="evidence" value="ECO:0007669"/>
    <property type="project" value="UniProtKB-KW"/>
</dbReference>
<comment type="caution">
    <text evidence="7">The sequence shown here is derived from an EMBL/GenBank/DDBJ whole genome shotgun (WGS) entry which is preliminary data.</text>
</comment>
<organism evidence="7 8">
    <name type="scientific">Streptomyces luteogriseus</name>
    <dbReference type="NCBI Taxonomy" id="68233"/>
    <lineage>
        <taxon>Bacteria</taxon>
        <taxon>Bacillati</taxon>
        <taxon>Actinomycetota</taxon>
        <taxon>Actinomycetes</taxon>
        <taxon>Kitasatosporales</taxon>
        <taxon>Streptomycetaceae</taxon>
        <taxon>Streptomyces</taxon>
    </lineage>
</organism>
<feature type="region of interest" description="Disordered" evidence="6">
    <location>
        <begin position="106"/>
        <end position="153"/>
    </location>
</feature>
<dbReference type="EMBL" id="JACHMS010000001">
    <property type="protein sequence ID" value="MBB4712837.1"/>
    <property type="molecule type" value="Genomic_DNA"/>
</dbReference>
<evidence type="ECO:0000256" key="4">
    <source>
        <dbReference type="ARBA" id="ARBA00022777"/>
    </source>
</evidence>
<keyword evidence="8" id="KW-1185">Reference proteome</keyword>
<evidence type="ECO:0000256" key="2">
    <source>
        <dbReference type="ARBA" id="ARBA00012438"/>
    </source>
</evidence>
<dbReference type="Proteomes" id="UP000565089">
    <property type="component" value="Unassembled WGS sequence"/>
</dbReference>
<evidence type="ECO:0000256" key="5">
    <source>
        <dbReference type="ARBA" id="ARBA00023012"/>
    </source>
</evidence>
<feature type="compositionally biased region" description="Pro residues" evidence="6">
    <location>
        <begin position="110"/>
        <end position="121"/>
    </location>
</feature>
<dbReference type="Gene3D" id="3.30.565.10">
    <property type="entry name" value="Histidine kinase-like ATPase, C-terminal domain"/>
    <property type="match status" value="1"/>
</dbReference>
<dbReference type="GeneID" id="95794703"/>
<comment type="catalytic activity">
    <reaction evidence="1">
        <text>ATP + protein L-histidine = ADP + protein N-phospho-L-histidine.</text>
        <dbReference type="EC" id="2.7.13.3"/>
    </reaction>
</comment>
<gene>
    <name evidence="7" type="ORF">BJ965_002719</name>
</gene>
<keyword evidence="5" id="KW-0902">Two-component regulatory system</keyword>
<dbReference type="EC" id="2.7.13.3" evidence="2"/>
<dbReference type="InterPro" id="IPR036890">
    <property type="entry name" value="HATPase_C_sf"/>
</dbReference>
<dbReference type="PANTHER" id="PTHR24421">
    <property type="entry name" value="NITRATE/NITRITE SENSOR PROTEIN NARX-RELATED"/>
    <property type="match status" value="1"/>
</dbReference>
<sequence>MRTMARTIHELSARTLTELRHLVWLLRTAGDPDAQGAPGAGLADLTDLVRDSGLTVDLDVSLPPVPVPEPVERAAYRTVREALTNIRKHAPGARARVRLRCAAACTPRCTTPPPAASPPGRPSRRRPLPGGPARTGPPAARRRTRVVPPEPAT</sequence>
<dbReference type="RefSeq" id="WP_184908860.1">
    <property type="nucleotide sequence ID" value="NZ_JACHMS010000001.1"/>
</dbReference>
<accession>A0A7W7DLG3</accession>
<reference evidence="7 8" key="1">
    <citation type="submission" date="2020-08" db="EMBL/GenBank/DDBJ databases">
        <title>Sequencing the genomes of 1000 actinobacteria strains.</title>
        <authorList>
            <person name="Klenk H.-P."/>
        </authorList>
    </citation>
    <scope>NUCLEOTIDE SEQUENCE [LARGE SCALE GENOMIC DNA]</scope>
    <source>
        <strain evidence="7 8">DSM 40483</strain>
    </source>
</reference>
<protein>
    <recommendedName>
        <fullName evidence="2">histidine kinase</fullName>
        <ecNumber evidence="2">2.7.13.3</ecNumber>
    </recommendedName>
</protein>
<dbReference type="PANTHER" id="PTHR24421:SF10">
    <property type="entry name" value="NITRATE_NITRITE SENSOR PROTEIN NARQ"/>
    <property type="match status" value="1"/>
</dbReference>
<evidence type="ECO:0000256" key="3">
    <source>
        <dbReference type="ARBA" id="ARBA00022679"/>
    </source>
</evidence>
<name>A0A7W7DLG3_9ACTN</name>
<evidence type="ECO:0000313" key="7">
    <source>
        <dbReference type="EMBL" id="MBB4712837.1"/>
    </source>
</evidence>
<proteinExistence type="predicted"/>
<dbReference type="InterPro" id="IPR050482">
    <property type="entry name" value="Sensor_HK_TwoCompSys"/>
</dbReference>
<dbReference type="AlphaFoldDB" id="A0A7W7DLG3"/>